<gene>
    <name evidence="3" type="ORF">PMES_02151</name>
</gene>
<feature type="compositionally biased region" description="Low complexity" evidence="1">
    <location>
        <begin position="68"/>
        <end position="82"/>
    </location>
</feature>
<dbReference type="InterPro" id="IPR046619">
    <property type="entry name" value="DUF6732"/>
</dbReference>
<dbReference type="Pfam" id="PF20506">
    <property type="entry name" value="DUF6732"/>
    <property type="match status" value="1"/>
</dbReference>
<evidence type="ECO:0000313" key="4">
    <source>
        <dbReference type="Proteomes" id="UP000698242"/>
    </source>
</evidence>
<proteinExistence type="predicted"/>
<keyword evidence="2" id="KW-0472">Membrane</keyword>
<evidence type="ECO:0000256" key="2">
    <source>
        <dbReference type="SAM" id="Phobius"/>
    </source>
</evidence>
<keyword evidence="4" id="KW-1185">Reference proteome</keyword>
<comment type="caution">
    <text evidence="3">The sequence shown here is derived from an EMBL/GenBank/DDBJ whole genome shotgun (WGS) entry which is preliminary data.</text>
</comment>
<feature type="transmembrane region" description="Helical" evidence="2">
    <location>
        <begin position="30"/>
        <end position="50"/>
    </location>
</feature>
<evidence type="ECO:0000313" key="3">
    <source>
        <dbReference type="EMBL" id="KAF0675520.1"/>
    </source>
</evidence>
<protein>
    <submittedName>
        <fullName evidence="3">Uncharacterized protein</fullName>
    </submittedName>
</protein>
<dbReference type="RefSeq" id="WP_236549777.1">
    <property type="nucleotide sequence ID" value="NZ_APKE01000025.1"/>
</dbReference>
<keyword evidence="2" id="KW-0812">Transmembrane</keyword>
<accession>A0A921NU16</accession>
<keyword evidence="2" id="KW-1133">Transmembrane helix</keyword>
<name>A0A921NU16_9RHOB</name>
<sequence length="82" mass="8223">MRLSILLAALALPTPLLGHSGHLADLAGHDHWVAGAAAGIAIGLSAWAHLKGRRSRSENKDTAQEPSAGGDEAPAGGDEAPA</sequence>
<dbReference type="Proteomes" id="UP000698242">
    <property type="component" value="Unassembled WGS sequence"/>
</dbReference>
<reference evidence="3" key="1">
    <citation type="submission" date="2013-03" db="EMBL/GenBank/DDBJ databases">
        <title>Genome Sequence of the Profundibacterium mesophilum strain KAUST100406-0324T from Red Sea, a novel genus in the family Rhodobacteraceae.</title>
        <authorList>
            <person name="Essack M."/>
            <person name="Alam I."/>
            <person name="Lafi F."/>
            <person name="Alawi W."/>
            <person name="Kamanu F."/>
            <person name="Al-Suwailem A."/>
            <person name="Lee O.O."/>
            <person name="Xu Y."/>
            <person name="Bajic V."/>
            <person name="Qian P.-Y."/>
            <person name="Archer J."/>
        </authorList>
    </citation>
    <scope>NUCLEOTIDE SEQUENCE</scope>
    <source>
        <strain evidence="3">KAUST100406-0324</strain>
    </source>
</reference>
<feature type="region of interest" description="Disordered" evidence="1">
    <location>
        <begin position="53"/>
        <end position="82"/>
    </location>
</feature>
<evidence type="ECO:0000256" key="1">
    <source>
        <dbReference type="SAM" id="MobiDB-lite"/>
    </source>
</evidence>
<dbReference type="AlphaFoldDB" id="A0A921NU16"/>
<organism evidence="3 4">
    <name type="scientific">Profundibacterium mesophilum KAUST100406-0324</name>
    <dbReference type="NCBI Taxonomy" id="1037889"/>
    <lineage>
        <taxon>Bacteria</taxon>
        <taxon>Pseudomonadati</taxon>
        <taxon>Pseudomonadota</taxon>
        <taxon>Alphaproteobacteria</taxon>
        <taxon>Rhodobacterales</taxon>
        <taxon>Roseobacteraceae</taxon>
        <taxon>Profundibacterium</taxon>
    </lineage>
</organism>
<dbReference type="EMBL" id="APKE01000025">
    <property type="protein sequence ID" value="KAF0675520.1"/>
    <property type="molecule type" value="Genomic_DNA"/>
</dbReference>